<dbReference type="InterPro" id="IPR029070">
    <property type="entry name" value="Chitinase_insertion_sf"/>
</dbReference>
<sequence>MGNTMLYVTRITFCVFVVFAMCLLGMLFYARTAGQQKPIIIYQKAAPCASAASVRGAEVEVTSQSKASSTTLTTRASFEAPQRTTEEQQHLFCFFNKSAPASFDVSKIPVGLCTHLVYCAVGIDSSTFTIRLTDSEQSKIERFAAFGQPSKLLVLVGQSRQDWRAYLDIASDRHLARDFGLKVRSWLQEQNLDGVVIDWPNGEEQQAMTELVSGVKRAMGDDQLLAVLLPHDQRRRRAAFDVRGLVVLADFLLFRMYGSHGLRRTEFPITEEDVALFPKAVRSETGREAFRKACMILPLAGLKFLRGKVSRGRGSRDRAGHLAGSLGYRHLCTANWTRARAGHYGSTASRGAVWVGYHDGAQLAGIVRVARRKHGVRCFGLWALEDDDFRATCSATRFPLLRAVAGECKASSKHARLRSQ</sequence>
<gene>
    <name evidence="3" type="ORF">V5799_008081</name>
</gene>
<evidence type="ECO:0000256" key="1">
    <source>
        <dbReference type="SAM" id="Phobius"/>
    </source>
</evidence>
<keyword evidence="1" id="KW-0472">Membrane</keyword>
<dbReference type="AlphaFoldDB" id="A0AAQ4FE47"/>
<name>A0AAQ4FE47_AMBAM</name>
<dbReference type="GO" id="GO:0005975">
    <property type="term" value="P:carbohydrate metabolic process"/>
    <property type="evidence" value="ECO:0007669"/>
    <property type="project" value="InterPro"/>
</dbReference>
<evidence type="ECO:0000313" key="4">
    <source>
        <dbReference type="Proteomes" id="UP001321473"/>
    </source>
</evidence>
<dbReference type="Proteomes" id="UP001321473">
    <property type="component" value="Unassembled WGS sequence"/>
</dbReference>
<dbReference type="InterPro" id="IPR017853">
    <property type="entry name" value="GH"/>
</dbReference>
<keyword evidence="4" id="KW-1185">Reference proteome</keyword>
<dbReference type="GO" id="GO:0008061">
    <property type="term" value="F:chitin binding"/>
    <property type="evidence" value="ECO:0007669"/>
    <property type="project" value="InterPro"/>
</dbReference>
<dbReference type="InterPro" id="IPR001223">
    <property type="entry name" value="Glyco_hydro18_cat"/>
</dbReference>
<dbReference type="GO" id="GO:0006032">
    <property type="term" value="P:chitin catabolic process"/>
    <property type="evidence" value="ECO:0007669"/>
    <property type="project" value="TreeGrafter"/>
</dbReference>
<dbReference type="PANTHER" id="PTHR11177:SF144">
    <property type="entry name" value="CHITINASE 5"/>
    <property type="match status" value="1"/>
</dbReference>
<dbReference type="InterPro" id="IPR011583">
    <property type="entry name" value="Chitinase_II/V-like_cat"/>
</dbReference>
<proteinExistence type="predicted"/>
<accession>A0AAQ4FE47</accession>
<comment type="caution">
    <text evidence="3">The sequence shown here is derived from an EMBL/GenBank/DDBJ whole genome shotgun (WGS) entry which is preliminary data.</text>
</comment>
<dbReference type="Gene3D" id="3.20.20.80">
    <property type="entry name" value="Glycosidases"/>
    <property type="match status" value="2"/>
</dbReference>
<protein>
    <recommendedName>
        <fullName evidence="2">GH18 domain-containing protein</fullName>
    </recommendedName>
</protein>
<evidence type="ECO:0000259" key="2">
    <source>
        <dbReference type="PROSITE" id="PS51910"/>
    </source>
</evidence>
<dbReference type="GO" id="GO:0004568">
    <property type="term" value="F:chitinase activity"/>
    <property type="evidence" value="ECO:0007669"/>
    <property type="project" value="TreeGrafter"/>
</dbReference>
<dbReference type="Gene3D" id="3.10.50.10">
    <property type="match status" value="1"/>
</dbReference>
<feature type="transmembrane region" description="Helical" evidence="1">
    <location>
        <begin position="6"/>
        <end position="30"/>
    </location>
</feature>
<dbReference type="GO" id="GO:0005576">
    <property type="term" value="C:extracellular region"/>
    <property type="evidence" value="ECO:0007669"/>
    <property type="project" value="TreeGrafter"/>
</dbReference>
<dbReference type="PANTHER" id="PTHR11177">
    <property type="entry name" value="CHITINASE"/>
    <property type="match status" value="1"/>
</dbReference>
<dbReference type="EMBL" id="JARKHS020003436">
    <property type="protein sequence ID" value="KAK8785554.1"/>
    <property type="molecule type" value="Genomic_DNA"/>
</dbReference>
<feature type="domain" description="GH18" evidence="2">
    <location>
        <begin position="89"/>
        <end position="411"/>
    </location>
</feature>
<dbReference type="Pfam" id="PF00704">
    <property type="entry name" value="Glyco_hydro_18"/>
    <property type="match status" value="1"/>
</dbReference>
<dbReference type="InterPro" id="IPR050314">
    <property type="entry name" value="Glycosyl_Hydrlase_18"/>
</dbReference>
<keyword evidence="1" id="KW-1133">Transmembrane helix</keyword>
<dbReference type="PROSITE" id="PS51910">
    <property type="entry name" value="GH18_2"/>
    <property type="match status" value="1"/>
</dbReference>
<dbReference type="SMART" id="SM00636">
    <property type="entry name" value="Glyco_18"/>
    <property type="match status" value="1"/>
</dbReference>
<reference evidence="3 4" key="1">
    <citation type="journal article" date="2023" name="Arcadia Sci">
        <title>De novo assembly of a long-read Amblyomma americanum tick genome.</title>
        <authorList>
            <person name="Chou S."/>
            <person name="Poskanzer K.E."/>
            <person name="Rollins M."/>
            <person name="Thuy-Boun P.S."/>
        </authorList>
    </citation>
    <scope>NUCLEOTIDE SEQUENCE [LARGE SCALE GENOMIC DNA]</scope>
    <source>
        <strain evidence="3">F_SG_1</strain>
        <tissue evidence="3">Salivary glands</tissue>
    </source>
</reference>
<dbReference type="SUPFAM" id="SSF51445">
    <property type="entry name" value="(Trans)glycosidases"/>
    <property type="match status" value="1"/>
</dbReference>
<organism evidence="3 4">
    <name type="scientific">Amblyomma americanum</name>
    <name type="common">Lone star tick</name>
    <dbReference type="NCBI Taxonomy" id="6943"/>
    <lineage>
        <taxon>Eukaryota</taxon>
        <taxon>Metazoa</taxon>
        <taxon>Ecdysozoa</taxon>
        <taxon>Arthropoda</taxon>
        <taxon>Chelicerata</taxon>
        <taxon>Arachnida</taxon>
        <taxon>Acari</taxon>
        <taxon>Parasitiformes</taxon>
        <taxon>Ixodida</taxon>
        <taxon>Ixodoidea</taxon>
        <taxon>Ixodidae</taxon>
        <taxon>Amblyomminae</taxon>
        <taxon>Amblyomma</taxon>
    </lineage>
</organism>
<keyword evidence="1" id="KW-0812">Transmembrane</keyword>
<evidence type="ECO:0000313" key="3">
    <source>
        <dbReference type="EMBL" id="KAK8785554.1"/>
    </source>
</evidence>